<evidence type="ECO:0008006" key="7">
    <source>
        <dbReference type="Google" id="ProtNLM"/>
    </source>
</evidence>
<dbReference type="PRINTS" id="PR00775">
    <property type="entry name" value="HEATSHOCK90"/>
</dbReference>
<dbReference type="Pfam" id="PF13589">
    <property type="entry name" value="HATPase_c_3"/>
    <property type="match status" value="1"/>
</dbReference>
<evidence type="ECO:0000256" key="1">
    <source>
        <dbReference type="ARBA" id="ARBA00008239"/>
    </source>
</evidence>
<evidence type="ECO:0000256" key="3">
    <source>
        <dbReference type="ARBA" id="ARBA00022840"/>
    </source>
</evidence>
<keyword evidence="4" id="KW-0143">Chaperone</keyword>
<dbReference type="Gene3D" id="1.20.120.790">
    <property type="entry name" value="Heat shock protein 90, C-terminal domain"/>
    <property type="match status" value="1"/>
</dbReference>
<feature type="compositionally biased region" description="Basic and acidic residues" evidence="5">
    <location>
        <begin position="538"/>
        <end position="549"/>
    </location>
</feature>
<feature type="compositionally biased region" description="Acidic residues" evidence="5">
    <location>
        <begin position="707"/>
        <end position="716"/>
    </location>
</feature>
<dbReference type="Gene3D" id="3.30.565.10">
    <property type="entry name" value="Histidine kinase-like ATPase, C-terminal domain"/>
    <property type="match status" value="1"/>
</dbReference>
<dbReference type="SUPFAM" id="SSF55874">
    <property type="entry name" value="ATPase domain of HSP90 chaperone/DNA topoisomerase II/histidine kinase"/>
    <property type="match status" value="1"/>
</dbReference>
<dbReference type="HAMAP" id="MF_00505">
    <property type="entry name" value="HSP90"/>
    <property type="match status" value="1"/>
</dbReference>
<sequence>MLFNLVMTETYEFQAEIKKLLNILSKSLYQHTEVFLRELISNSVDALKKIHFILLTNRDINDPEVELKIEIWLDSEAKTLIIKDTGIGMVREELINDLGTIAGSGTEKFAAQLEQLKKEGKDKVDLDIIGQFGVGFYSVFMVAATASVITKSYKKEEPTLHWESEGLGNFSIKEDKREMRGTEVILHMNEEGSSFLNRPRIEGIIKKYSNFVPFPIYVRDLKEERDAIKAAKEKKEEEKINKVEEKKTEDVSEEKKEKEEIPKPVNDTIPLWKKSKNEITDDDYKSFYQFISKRYDEYMEVINYHVDGQVQFSSILFIPKTPTKNLLQPDTEYGLTLYSNNVMIMERCEELIPRWMRFVKGIVESDEIPLNVARETIQTNRKIRKMSDLLIKRFLRELKGNAEFHPDKYKEFWGEYGDFIKEGLVQDRIREKRLKNLLRFKTSKTKDDEIIGFKDYLDRMKDGQEDIYYLAGENINRMKISPHLGYYLENDLEVILFDTPIDNFIMMNIHDYSITEGEGEDSKVKIYKFKPIDISEKVDESKDKKDEKKEKKKEKLPKQTRKFLERVKEIIGDKIVEVKVSNVLHNYPCRLATPAEGPSSSMQRAMRYWTHVKGTDTFDIPRKIFELNPDHPLIRDLIKLHGDDPKNTKFEPVVLQLFENSLLAEGDLPEPASMVPRINQILEMFITGKDEVERIEPKIQKILKEEEKEEEPDEEKGEILEKVEASEQKKPSSKEANLNKDGKLIVDVDLDDD</sequence>
<dbReference type="InterPro" id="IPR037196">
    <property type="entry name" value="HSP90_C"/>
</dbReference>
<keyword evidence="3" id="KW-0067">ATP-binding</keyword>
<dbReference type="InterPro" id="IPR001404">
    <property type="entry name" value="Hsp90_fam"/>
</dbReference>
<organism evidence="6">
    <name type="scientific">marine sediment metagenome</name>
    <dbReference type="NCBI Taxonomy" id="412755"/>
    <lineage>
        <taxon>unclassified sequences</taxon>
        <taxon>metagenomes</taxon>
        <taxon>ecological metagenomes</taxon>
    </lineage>
</organism>
<keyword evidence="2" id="KW-0547">Nucleotide-binding</keyword>
<dbReference type="GO" id="GO:0051082">
    <property type="term" value="F:unfolded protein binding"/>
    <property type="evidence" value="ECO:0007669"/>
    <property type="project" value="InterPro"/>
</dbReference>
<dbReference type="GO" id="GO:0016887">
    <property type="term" value="F:ATP hydrolysis activity"/>
    <property type="evidence" value="ECO:0007669"/>
    <property type="project" value="InterPro"/>
</dbReference>
<dbReference type="AlphaFoldDB" id="A0A0F9KWD3"/>
<feature type="region of interest" description="Disordered" evidence="5">
    <location>
        <begin position="703"/>
        <end position="753"/>
    </location>
</feature>
<evidence type="ECO:0000256" key="2">
    <source>
        <dbReference type="ARBA" id="ARBA00022741"/>
    </source>
</evidence>
<dbReference type="PANTHER" id="PTHR11528">
    <property type="entry name" value="HEAT SHOCK PROTEIN 90 FAMILY MEMBER"/>
    <property type="match status" value="1"/>
</dbReference>
<dbReference type="CDD" id="cd16927">
    <property type="entry name" value="HATPase_Hsp90-like"/>
    <property type="match status" value="1"/>
</dbReference>
<dbReference type="Gene3D" id="3.30.230.80">
    <property type="match status" value="1"/>
</dbReference>
<dbReference type="EMBL" id="LAZR01013944">
    <property type="protein sequence ID" value="KKM19625.1"/>
    <property type="molecule type" value="Genomic_DNA"/>
</dbReference>
<proteinExistence type="inferred from homology"/>
<feature type="region of interest" description="Disordered" evidence="5">
    <location>
        <begin position="538"/>
        <end position="557"/>
    </location>
</feature>
<comment type="caution">
    <text evidence="6">The sequence shown here is derived from an EMBL/GenBank/DDBJ whole genome shotgun (WGS) entry which is preliminary data.</text>
</comment>
<feature type="region of interest" description="Disordered" evidence="5">
    <location>
        <begin position="233"/>
        <end position="262"/>
    </location>
</feature>
<dbReference type="GO" id="GO:0005524">
    <property type="term" value="F:ATP binding"/>
    <property type="evidence" value="ECO:0007669"/>
    <property type="project" value="UniProtKB-KW"/>
</dbReference>
<dbReference type="NCBIfam" id="NF003555">
    <property type="entry name" value="PRK05218.1"/>
    <property type="match status" value="1"/>
</dbReference>
<evidence type="ECO:0000256" key="5">
    <source>
        <dbReference type="SAM" id="MobiDB-lite"/>
    </source>
</evidence>
<evidence type="ECO:0000256" key="4">
    <source>
        <dbReference type="ARBA" id="ARBA00023186"/>
    </source>
</evidence>
<dbReference type="InterPro" id="IPR020568">
    <property type="entry name" value="Ribosomal_Su5_D2-typ_SF"/>
</dbReference>
<dbReference type="InterPro" id="IPR020575">
    <property type="entry name" value="Hsp90_N"/>
</dbReference>
<comment type="similarity">
    <text evidence="1">Belongs to the heat shock protein 90 family.</text>
</comment>
<dbReference type="GO" id="GO:0140662">
    <property type="term" value="F:ATP-dependent protein folding chaperone"/>
    <property type="evidence" value="ECO:0007669"/>
    <property type="project" value="InterPro"/>
</dbReference>
<dbReference type="SUPFAM" id="SSF110942">
    <property type="entry name" value="HSP90 C-terminal domain"/>
    <property type="match status" value="1"/>
</dbReference>
<dbReference type="InterPro" id="IPR036890">
    <property type="entry name" value="HATPase_C_sf"/>
</dbReference>
<name>A0A0F9KWD3_9ZZZZ</name>
<reference evidence="6" key="1">
    <citation type="journal article" date="2015" name="Nature">
        <title>Complex archaea that bridge the gap between prokaryotes and eukaryotes.</title>
        <authorList>
            <person name="Spang A."/>
            <person name="Saw J.H."/>
            <person name="Jorgensen S.L."/>
            <person name="Zaremba-Niedzwiedzka K."/>
            <person name="Martijn J."/>
            <person name="Lind A.E."/>
            <person name="van Eijk R."/>
            <person name="Schleper C."/>
            <person name="Guy L."/>
            <person name="Ettema T.J."/>
        </authorList>
    </citation>
    <scope>NUCLEOTIDE SEQUENCE</scope>
</reference>
<dbReference type="PIRSF" id="PIRSF002583">
    <property type="entry name" value="Hsp90"/>
    <property type="match status" value="1"/>
</dbReference>
<accession>A0A0F9KWD3</accession>
<gene>
    <name evidence="6" type="ORF">LCGC14_1653720</name>
</gene>
<dbReference type="Pfam" id="PF00183">
    <property type="entry name" value="HSP90"/>
    <property type="match status" value="1"/>
</dbReference>
<feature type="compositionally biased region" description="Basic and acidic residues" evidence="5">
    <location>
        <begin position="717"/>
        <end position="746"/>
    </location>
</feature>
<protein>
    <recommendedName>
        <fullName evidence="7">Histidine kinase/HSP90-like ATPase domain-containing protein</fullName>
    </recommendedName>
</protein>
<dbReference type="Gene3D" id="3.40.50.11260">
    <property type="match status" value="1"/>
</dbReference>
<dbReference type="SUPFAM" id="SSF54211">
    <property type="entry name" value="Ribosomal protein S5 domain 2-like"/>
    <property type="match status" value="1"/>
</dbReference>
<evidence type="ECO:0000313" key="6">
    <source>
        <dbReference type="EMBL" id="KKM19625.1"/>
    </source>
</evidence>